<feature type="repeat" description="TPR" evidence="3">
    <location>
        <begin position="142"/>
        <end position="175"/>
    </location>
</feature>
<evidence type="ECO:0000256" key="3">
    <source>
        <dbReference type="PROSITE-ProRule" id="PRU00339"/>
    </source>
</evidence>
<feature type="repeat" description="TPR" evidence="3">
    <location>
        <begin position="210"/>
        <end position="243"/>
    </location>
</feature>
<dbReference type="AlphaFoldDB" id="B6JK58"/>
<feature type="repeat" description="TPR" evidence="3">
    <location>
        <begin position="176"/>
        <end position="209"/>
    </location>
</feature>
<dbReference type="KEGG" id="oca:OCAR_7710"/>
<dbReference type="HOGENOM" id="CLU_643461_0_0_5"/>
<evidence type="ECO:0000313" key="6">
    <source>
        <dbReference type="Proteomes" id="UP000007730"/>
    </source>
</evidence>
<dbReference type="KEGG" id="ocg:OCA5_pOC16701070"/>
<feature type="repeat" description="TPR" evidence="3">
    <location>
        <begin position="108"/>
        <end position="141"/>
    </location>
</feature>
<sequence>MVGFSRKFVRTVAFGLTTATALAMCLISPSFAQRDPLDLAQAGFVAKDRGDFTLAIRLFDEALQRGLFSDKQRGLLLYSRGVSNEALGRRDRALSDFDAAIALLPEFPSAYLYRGIIWGDEREYQRALQDFLTASKLNPGDPLVFNNLGNVYEKLGDLDRAIENYGLAIRLRSDYAPAYYNRARTYVLKQDEERAIADYDKAIALQPTYEDAYVNRAVLYFFRRDIKSALADLDTAIRLNPRDVAALSNRASVNLAIEKYAEALSDFDRALTVDPGNAATYLGRGRAHLFSGAVDDGIEDFKTAVRLRPSNPYPVIWLHIARVHRGESDREEFEANVKAAKGEAWPGAMLDMYLGLLAADEVKAAAQRGTDREKSKRECEAIFFMGELALHKGQTQQARDALREVTLGCGPAEPVYGAAVAEAKLLPRQ</sequence>
<keyword evidence="4" id="KW-0732">Signal</keyword>
<dbReference type="Pfam" id="PF13432">
    <property type="entry name" value="TPR_16"/>
    <property type="match status" value="2"/>
</dbReference>
<dbReference type="PANTHER" id="PTHR44858:SF1">
    <property type="entry name" value="UDP-N-ACETYLGLUCOSAMINE--PEPTIDE N-ACETYLGLUCOSAMINYLTRANSFERASE SPINDLY-RELATED"/>
    <property type="match status" value="1"/>
</dbReference>
<proteinExistence type="predicted"/>
<keyword evidence="6" id="KW-1185">Reference proteome</keyword>
<reference evidence="5 6" key="1">
    <citation type="journal article" date="2011" name="J. Bacteriol.">
        <title>Complete genome sequences of the chemolithoautotrophic Oligotropha carboxidovorans strains OM4 and OM5.</title>
        <authorList>
            <person name="Volland S."/>
            <person name="Rachinger M."/>
            <person name="Strittmatter A."/>
            <person name="Daniel R."/>
            <person name="Gottschalk G."/>
            <person name="Meyer O."/>
        </authorList>
    </citation>
    <scope>NUCLEOTIDE SEQUENCE [LARGE SCALE GENOMIC DNA]</scope>
    <source>
        <strain evidence="6">ATCC 49405 / DSM 1227 / KCTC 32145 / OM5</strain>
        <plasmid evidence="5">pOC167</plasmid>
    </source>
</reference>
<feature type="signal peptide" evidence="4">
    <location>
        <begin position="1"/>
        <end position="32"/>
    </location>
</feature>
<keyword evidence="5" id="KW-0614">Plasmid</keyword>
<dbReference type="SMART" id="SM00028">
    <property type="entry name" value="TPR"/>
    <property type="match status" value="8"/>
</dbReference>
<accession>B6JK58</accession>
<dbReference type="Proteomes" id="UP000007730">
    <property type="component" value="Plasmid pOC167"/>
</dbReference>
<dbReference type="Pfam" id="PF00515">
    <property type="entry name" value="TPR_1"/>
    <property type="match status" value="2"/>
</dbReference>
<dbReference type="PANTHER" id="PTHR44858">
    <property type="entry name" value="TETRATRICOPEPTIDE REPEAT PROTEIN 6"/>
    <property type="match status" value="1"/>
</dbReference>
<dbReference type="InterPro" id="IPR050498">
    <property type="entry name" value="Ycf3"/>
</dbReference>
<evidence type="ECO:0000256" key="1">
    <source>
        <dbReference type="ARBA" id="ARBA00022737"/>
    </source>
</evidence>
<dbReference type="eggNOG" id="COG0457">
    <property type="taxonomic scope" value="Bacteria"/>
</dbReference>
<dbReference type="SUPFAM" id="SSF48439">
    <property type="entry name" value="Protein prenylyltransferase"/>
    <property type="match status" value="1"/>
</dbReference>
<geneLocation type="plasmid" evidence="5 6">
    <name>pOC167</name>
</geneLocation>
<dbReference type="InterPro" id="IPR019734">
    <property type="entry name" value="TPR_rpt"/>
</dbReference>
<keyword evidence="2 3" id="KW-0802">TPR repeat</keyword>
<gene>
    <name evidence="5" type="ordered locus">OCA5_pOC16701070</name>
</gene>
<dbReference type="InterPro" id="IPR011990">
    <property type="entry name" value="TPR-like_helical_dom_sf"/>
</dbReference>
<keyword evidence="1" id="KW-0677">Repeat</keyword>
<name>B6JK58_AFIC5</name>
<dbReference type="RefSeq" id="WP_012564832.1">
    <property type="nucleotide sequence ID" value="NC_011386.1"/>
</dbReference>
<dbReference type="PROSITE" id="PS50005">
    <property type="entry name" value="TPR"/>
    <property type="match status" value="6"/>
</dbReference>
<evidence type="ECO:0000256" key="4">
    <source>
        <dbReference type="SAM" id="SignalP"/>
    </source>
</evidence>
<dbReference type="OrthoDB" id="9813074at2"/>
<dbReference type="EMBL" id="CP002828">
    <property type="protein sequence ID" value="AEI08303.1"/>
    <property type="molecule type" value="Genomic_DNA"/>
</dbReference>
<organism evidence="5 6">
    <name type="scientific">Afipia carboxidovorans (strain ATCC 49405 / DSM 1227 / KCTC 32145 / OM5)</name>
    <name type="common">Oligotropha carboxidovorans</name>
    <dbReference type="NCBI Taxonomy" id="504832"/>
    <lineage>
        <taxon>Bacteria</taxon>
        <taxon>Pseudomonadati</taxon>
        <taxon>Pseudomonadota</taxon>
        <taxon>Alphaproteobacteria</taxon>
        <taxon>Hyphomicrobiales</taxon>
        <taxon>Nitrobacteraceae</taxon>
        <taxon>Afipia</taxon>
    </lineage>
</organism>
<dbReference type="PATRIC" id="fig|504832.7.peg.3809"/>
<feature type="chain" id="PRO_5002847052" evidence="4">
    <location>
        <begin position="33"/>
        <end position="429"/>
    </location>
</feature>
<feature type="repeat" description="TPR" evidence="3">
    <location>
        <begin position="278"/>
        <end position="311"/>
    </location>
</feature>
<evidence type="ECO:0000256" key="2">
    <source>
        <dbReference type="ARBA" id="ARBA00022803"/>
    </source>
</evidence>
<dbReference type="Gene3D" id="1.25.40.10">
    <property type="entry name" value="Tetratricopeptide repeat domain"/>
    <property type="match status" value="3"/>
</dbReference>
<protein>
    <submittedName>
        <fullName evidence="5">TPR repeat protein</fullName>
    </submittedName>
</protein>
<evidence type="ECO:0000313" key="5">
    <source>
        <dbReference type="EMBL" id="AEI08303.1"/>
    </source>
</evidence>
<feature type="repeat" description="TPR" evidence="3">
    <location>
        <begin position="244"/>
        <end position="277"/>
    </location>
</feature>